<dbReference type="GO" id="GO:0004553">
    <property type="term" value="F:hydrolase activity, hydrolyzing O-glycosyl compounds"/>
    <property type="evidence" value="ECO:0007669"/>
    <property type="project" value="InterPro"/>
</dbReference>
<proteinExistence type="predicted"/>
<feature type="chain" id="PRO_5008898822" description="Chitin-binding type-3 domain-containing protein" evidence="3">
    <location>
        <begin position="17"/>
        <end position="245"/>
    </location>
</feature>
<evidence type="ECO:0000256" key="2">
    <source>
        <dbReference type="SAM" id="MobiDB-lite"/>
    </source>
</evidence>
<reference evidence="5 6" key="1">
    <citation type="journal article" date="2016" name="Nat. Commun.">
        <title>Extremotolerant tardigrade genome and improved radiotolerance of human cultured cells by tardigrade-unique protein.</title>
        <authorList>
            <person name="Hashimoto T."/>
            <person name="Horikawa D.D."/>
            <person name="Saito Y."/>
            <person name="Kuwahara H."/>
            <person name="Kozuka-Hata H."/>
            <person name="Shin-I T."/>
            <person name="Minakuchi Y."/>
            <person name="Ohishi K."/>
            <person name="Motoyama A."/>
            <person name="Aizu T."/>
            <person name="Enomoto A."/>
            <person name="Kondo K."/>
            <person name="Tanaka S."/>
            <person name="Hara Y."/>
            <person name="Koshikawa S."/>
            <person name="Sagara H."/>
            <person name="Miura T."/>
            <person name="Yokobori S."/>
            <person name="Miyagawa K."/>
            <person name="Suzuki Y."/>
            <person name="Kubo T."/>
            <person name="Oyama M."/>
            <person name="Kohara Y."/>
            <person name="Fujiyama A."/>
            <person name="Arakawa K."/>
            <person name="Katayama T."/>
            <person name="Toyoda A."/>
            <person name="Kunieda T."/>
        </authorList>
    </citation>
    <scope>NUCLEOTIDE SEQUENCE [LARGE SCALE GENOMIC DNA]</scope>
    <source>
        <strain evidence="5 6">YOKOZUNA-1</strain>
    </source>
</reference>
<dbReference type="SUPFAM" id="SSF51055">
    <property type="entry name" value="Carbohydrate binding domain"/>
    <property type="match status" value="1"/>
</dbReference>
<name>A0A1D1VTF5_RAMVA</name>
<feature type="domain" description="Chitin-binding type-3" evidence="4">
    <location>
        <begin position="197"/>
        <end position="239"/>
    </location>
</feature>
<accession>A0A1D1VTF5</accession>
<dbReference type="GO" id="GO:0005576">
    <property type="term" value="C:extracellular region"/>
    <property type="evidence" value="ECO:0007669"/>
    <property type="project" value="InterPro"/>
</dbReference>
<dbReference type="AlphaFoldDB" id="A0A1D1VTF5"/>
<evidence type="ECO:0000259" key="4">
    <source>
        <dbReference type="Pfam" id="PF02839"/>
    </source>
</evidence>
<dbReference type="OrthoDB" id="2142040at2759"/>
<feature type="region of interest" description="Disordered" evidence="2">
    <location>
        <begin position="142"/>
        <end position="178"/>
    </location>
</feature>
<evidence type="ECO:0000256" key="1">
    <source>
        <dbReference type="ARBA" id="ARBA00022801"/>
    </source>
</evidence>
<dbReference type="Pfam" id="PF02839">
    <property type="entry name" value="CBM_5_12"/>
    <property type="match status" value="1"/>
</dbReference>
<dbReference type="GO" id="GO:0030246">
    <property type="term" value="F:carbohydrate binding"/>
    <property type="evidence" value="ECO:0007669"/>
    <property type="project" value="InterPro"/>
</dbReference>
<dbReference type="Proteomes" id="UP000186922">
    <property type="component" value="Unassembled WGS sequence"/>
</dbReference>
<protein>
    <recommendedName>
        <fullName evidence="4">Chitin-binding type-3 domain-containing protein</fullName>
    </recommendedName>
</protein>
<dbReference type="Gene3D" id="2.10.10.20">
    <property type="entry name" value="Carbohydrate-binding module superfamily 5/12"/>
    <property type="match status" value="1"/>
</dbReference>
<gene>
    <name evidence="5" type="primary">RvY_12483-1</name>
    <name evidence="5" type="synonym">RvY_12483.1</name>
    <name evidence="5" type="ORF">RvY_12483</name>
</gene>
<evidence type="ECO:0000313" key="5">
    <source>
        <dbReference type="EMBL" id="GAV01839.1"/>
    </source>
</evidence>
<comment type="caution">
    <text evidence="5">The sequence shown here is derived from an EMBL/GenBank/DDBJ whole genome shotgun (WGS) entry which is preliminary data.</text>
</comment>
<evidence type="ECO:0000313" key="6">
    <source>
        <dbReference type="Proteomes" id="UP000186922"/>
    </source>
</evidence>
<keyword evidence="1" id="KW-0378">Hydrolase</keyword>
<keyword evidence="6" id="KW-1185">Reference proteome</keyword>
<evidence type="ECO:0000256" key="3">
    <source>
        <dbReference type="SAM" id="SignalP"/>
    </source>
</evidence>
<keyword evidence="3" id="KW-0732">Signal</keyword>
<dbReference type="InterPro" id="IPR003610">
    <property type="entry name" value="CBM5/12"/>
</dbReference>
<dbReference type="EMBL" id="BDGG01000007">
    <property type="protein sequence ID" value="GAV01839.1"/>
    <property type="molecule type" value="Genomic_DNA"/>
</dbReference>
<feature type="signal peptide" evidence="3">
    <location>
        <begin position="1"/>
        <end position="16"/>
    </location>
</feature>
<feature type="compositionally biased region" description="Low complexity" evidence="2">
    <location>
        <begin position="157"/>
        <end position="177"/>
    </location>
</feature>
<dbReference type="CDD" id="cd12214">
    <property type="entry name" value="ChiA1_BD"/>
    <property type="match status" value="1"/>
</dbReference>
<dbReference type="GO" id="GO:0005975">
    <property type="term" value="P:carbohydrate metabolic process"/>
    <property type="evidence" value="ECO:0007669"/>
    <property type="project" value="InterPro"/>
</dbReference>
<dbReference type="InterPro" id="IPR036573">
    <property type="entry name" value="CBM_sf_5/12"/>
</dbReference>
<feature type="region of interest" description="Disordered" evidence="2">
    <location>
        <begin position="89"/>
        <end position="118"/>
    </location>
</feature>
<sequence>MRVYWMLVYCVSACLARPRSPPAGGTGDVGGILNQAPKTDVGNATGVLVVAVPFPVEATAVASDQGGLTAATGSGAIHTATVAHVKGATSTTTTTSTEATTTTTPETTTTTTTKPTTHAMSTTEAIQILVAKTVIAIPTDASSGTEAKGASPGPGPSSAQDTTSTTSATTTTAQTHTGLIGLTSAPKSVTAKVHLGQWQKGATYQVGDEVDFKGDVYRAVVHHTAEGIDWTPPQTPSMWIKVPPP</sequence>
<organism evidence="5 6">
    <name type="scientific">Ramazzottius varieornatus</name>
    <name type="common">Water bear</name>
    <name type="synonym">Tardigrade</name>
    <dbReference type="NCBI Taxonomy" id="947166"/>
    <lineage>
        <taxon>Eukaryota</taxon>
        <taxon>Metazoa</taxon>
        <taxon>Ecdysozoa</taxon>
        <taxon>Tardigrada</taxon>
        <taxon>Eutardigrada</taxon>
        <taxon>Parachela</taxon>
        <taxon>Hypsibioidea</taxon>
        <taxon>Ramazzottiidae</taxon>
        <taxon>Ramazzottius</taxon>
    </lineage>
</organism>